<proteinExistence type="predicted"/>
<evidence type="ECO:0000313" key="6">
    <source>
        <dbReference type="EMBL" id="PZR03630.1"/>
    </source>
</evidence>
<name>A0A2W5SM89_9BACT</name>
<comment type="caution">
    <text evidence="6">The sequence shown here is derived from an EMBL/GenBank/DDBJ whole genome shotgun (WGS) entry which is preliminary data.</text>
</comment>
<dbReference type="InterPro" id="IPR050109">
    <property type="entry name" value="HTH-type_TetR-like_transc_reg"/>
</dbReference>
<dbReference type="PANTHER" id="PTHR30055:SF234">
    <property type="entry name" value="HTH-TYPE TRANSCRIPTIONAL REGULATOR BETI"/>
    <property type="match status" value="1"/>
</dbReference>
<keyword evidence="2 4" id="KW-0238">DNA-binding</keyword>
<dbReference type="GO" id="GO:0003700">
    <property type="term" value="F:DNA-binding transcription factor activity"/>
    <property type="evidence" value="ECO:0007669"/>
    <property type="project" value="TreeGrafter"/>
</dbReference>
<dbReference type="Proteomes" id="UP000249061">
    <property type="component" value="Unassembled WGS sequence"/>
</dbReference>
<sequence length="206" mass="22417">MPRSPRKPMTRKRRTVEEARGEILDAAEAVLRKDGPSAIRLQDVAAAVGMSHPTVLHHFGSREGLLEAVVARAREGLHFGLLEEVKDGPPGPATVKQLLDRVATSMRSGRGRTFLQLVLSGHGNGLAGLQLGVLIDAIHEKRRAIWAERGKKKPSLESTQFVVTLAALALLSLSVLEEGTPKEVLDVPKFQSWLAKVLHQLVENEG</sequence>
<evidence type="ECO:0000256" key="2">
    <source>
        <dbReference type="ARBA" id="ARBA00023125"/>
    </source>
</evidence>
<dbReference type="InterPro" id="IPR009057">
    <property type="entry name" value="Homeodomain-like_sf"/>
</dbReference>
<evidence type="ECO:0000259" key="5">
    <source>
        <dbReference type="PROSITE" id="PS50977"/>
    </source>
</evidence>
<dbReference type="GO" id="GO:0000976">
    <property type="term" value="F:transcription cis-regulatory region binding"/>
    <property type="evidence" value="ECO:0007669"/>
    <property type="project" value="TreeGrafter"/>
</dbReference>
<feature type="DNA-binding region" description="H-T-H motif" evidence="4">
    <location>
        <begin position="40"/>
        <end position="59"/>
    </location>
</feature>
<dbReference type="PRINTS" id="PR00455">
    <property type="entry name" value="HTHTETR"/>
</dbReference>
<reference evidence="6 7" key="1">
    <citation type="submission" date="2017-08" db="EMBL/GenBank/DDBJ databases">
        <title>Infants hospitalized years apart are colonized by the same room-sourced microbial strains.</title>
        <authorList>
            <person name="Brooks B."/>
            <person name="Olm M.R."/>
            <person name="Firek B.A."/>
            <person name="Baker R."/>
            <person name="Thomas B.C."/>
            <person name="Morowitz M.J."/>
            <person name="Banfield J.F."/>
        </authorList>
    </citation>
    <scope>NUCLEOTIDE SEQUENCE [LARGE SCALE GENOMIC DNA]</scope>
    <source>
        <strain evidence="6">S2_003_000_R2_14</strain>
    </source>
</reference>
<organism evidence="6 7">
    <name type="scientific">Archangium gephyra</name>
    <dbReference type="NCBI Taxonomy" id="48"/>
    <lineage>
        <taxon>Bacteria</taxon>
        <taxon>Pseudomonadati</taxon>
        <taxon>Myxococcota</taxon>
        <taxon>Myxococcia</taxon>
        <taxon>Myxococcales</taxon>
        <taxon>Cystobacterineae</taxon>
        <taxon>Archangiaceae</taxon>
        <taxon>Archangium</taxon>
    </lineage>
</organism>
<dbReference type="Gene3D" id="1.10.357.10">
    <property type="entry name" value="Tetracycline Repressor, domain 2"/>
    <property type="match status" value="1"/>
</dbReference>
<dbReference type="SUPFAM" id="SSF46689">
    <property type="entry name" value="Homeodomain-like"/>
    <property type="match status" value="1"/>
</dbReference>
<dbReference type="PANTHER" id="PTHR30055">
    <property type="entry name" value="HTH-TYPE TRANSCRIPTIONAL REGULATOR RUTR"/>
    <property type="match status" value="1"/>
</dbReference>
<dbReference type="InterPro" id="IPR001647">
    <property type="entry name" value="HTH_TetR"/>
</dbReference>
<evidence type="ECO:0000256" key="3">
    <source>
        <dbReference type="ARBA" id="ARBA00023163"/>
    </source>
</evidence>
<keyword evidence="3" id="KW-0804">Transcription</keyword>
<feature type="domain" description="HTH tetR-type" evidence="5">
    <location>
        <begin position="17"/>
        <end position="77"/>
    </location>
</feature>
<protein>
    <recommendedName>
        <fullName evidence="5">HTH tetR-type domain-containing protein</fullName>
    </recommendedName>
</protein>
<keyword evidence="1" id="KW-0805">Transcription regulation</keyword>
<evidence type="ECO:0000256" key="1">
    <source>
        <dbReference type="ARBA" id="ARBA00023015"/>
    </source>
</evidence>
<dbReference type="Pfam" id="PF00440">
    <property type="entry name" value="TetR_N"/>
    <property type="match status" value="1"/>
</dbReference>
<evidence type="ECO:0000256" key="4">
    <source>
        <dbReference type="PROSITE-ProRule" id="PRU00335"/>
    </source>
</evidence>
<accession>A0A2W5SM89</accession>
<dbReference type="PROSITE" id="PS50977">
    <property type="entry name" value="HTH_TETR_2"/>
    <property type="match status" value="1"/>
</dbReference>
<dbReference type="AlphaFoldDB" id="A0A2W5SM89"/>
<gene>
    <name evidence="6" type="ORF">DI536_35720</name>
</gene>
<dbReference type="EMBL" id="QFQP01000079">
    <property type="protein sequence ID" value="PZR03630.1"/>
    <property type="molecule type" value="Genomic_DNA"/>
</dbReference>
<evidence type="ECO:0000313" key="7">
    <source>
        <dbReference type="Proteomes" id="UP000249061"/>
    </source>
</evidence>